<comment type="subcellular location">
    <subcellularLocation>
        <location evidence="1">Cell membrane</location>
        <topology evidence="1">Multi-pass membrane protein</topology>
    </subcellularLocation>
</comment>
<dbReference type="PROSITE" id="PS50929">
    <property type="entry name" value="ABC_TM1F"/>
    <property type="match status" value="1"/>
</dbReference>
<keyword evidence="11" id="KW-1185">Reference proteome</keyword>
<dbReference type="SUPFAM" id="SSF90123">
    <property type="entry name" value="ABC transporter transmembrane region"/>
    <property type="match status" value="1"/>
</dbReference>
<keyword evidence="2 7" id="KW-0812">Transmembrane</keyword>
<evidence type="ECO:0000256" key="7">
    <source>
        <dbReference type="SAM" id="Phobius"/>
    </source>
</evidence>
<evidence type="ECO:0000313" key="11">
    <source>
        <dbReference type="Proteomes" id="UP001162880"/>
    </source>
</evidence>
<protein>
    <submittedName>
        <fullName evidence="10">Type I secretion system permease/ATPase</fullName>
    </submittedName>
</protein>
<evidence type="ECO:0000256" key="3">
    <source>
        <dbReference type="ARBA" id="ARBA00022741"/>
    </source>
</evidence>
<feature type="domain" description="ABC transmembrane type-1" evidence="9">
    <location>
        <begin position="25"/>
        <end position="303"/>
    </location>
</feature>
<evidence type="ECO:0000256" key="5">
    <source>
        <dbReference type="ARBA" id="ARBA00022989"/>
    </source>
</evidence>
<dbReference type="Pfam" id="PF00005">
    <property type="entry name" value="ABC_tran"/>
    <property type="match status" value="1"/>
</dbReference>
<dbReference type="Pfam" id="PF00664">
    <property type="entry name" value="ABC_membrane"/>
    <property type="match status" value="1"/>
</dbReference>
<dbReference type="Gene3D" id="1.20.1560.10">
    <property type="entry name" value="ABC transporter type 1, transmembrane domain"/>
    <property type="match status" value="1"/>
</dbReference>
<evidence type="ECO:0000313" key="10">
    <source>
        <dbReference type="EMBL" id="MCJ2180075.1"/>
    </source>
</evidence>
<keyword evidence="5 7" id="KW-1133">Transmembrane helix</keyword>
<sequence>MAATFEERANKPLDQVLQKARSGLVTVALLSIVLNILLLGGSIYMMLVYDEVLPSHSLPTLFGLLLMITMIYAFQSFFYVLRSNILSKIAASMDLELAPRIHQSISHLSVNGYSAVETMQPVRDIDQVRSFLASPGPAALIDLPWIILFLVFITMLHIWLGTAVLAGVVIMIALTVLNARLSASGIRELAAISATRSAVAEANRRHAESLKALGMEGRTNDQWLSINAHYLEKQQHYSRLAGLLSGVSKGFRQFLQSAVLTVGALLVIRGEASGGIIFASSILSARALGPVDQAIANWRGFASARDAWRRLNGLIARLPSYGEFTRLPAPKDRLSVEDLTLGPPAVGRPTLRNINFALSAGSGIGIIGPSGSGKSTLARALTGIWQPIAGHVRLDGAAIKQWHPDDLGRHVGYLPQDVQLFDGTIAQNIARFDPAVRSEQVIAAAKAANAHNMIVQLPLGYETPVGSDGLALSGGQRQRIALARALFGDPFLLVLDEPNANLDNEGDIALIQAIRSARERGAIVVVVAHRPVVLDALDHILFLNNGQARDFGAKDEVLSRVLQPGSRQTPAVRVAASA</sequence>
<evidence type="ECO:0000256" key="6">
    <source>
        <dbReference type="ARBA" id="ARBA00023136"/>
    </source>
</evidence>
<dbReference type="InterPro" id="IPR027417">
    <property type="entry name" value="P-loop_NTPase"/>
</dbReference>
<dbReference type="PANTHER" id="PTHR24221">
    <property type="entry name" value="ATP-BINDING CASSETTE SUB-FAMILY B"/>
    <property type="match status" value="1"/>
</dbReference>
<keyword evidence="6 7" id="KW-0472">Membrane</keyword>
<accession>A0ABT0B5B2</accession>
<reference evidence="10" key="1">
    <citation type="submission" date="2022-03" db="EMBL/GenBank/DDBJ databases">
        <title>Identification of a novel bacterium isolated from mangrove sediments.</title>
        <authorList>
            <person name="Pan X."/>
        </authorList>
    </citation>
    <scope>NUCLEOTIDE SEQUENCE</scope>
    <source>
        <strain evidence="10">B2580</strain>
    </source>
</reference>
<dbReference type="Gene3D" id="3.40.50.300">
    <property type="entry name" value="P-loop containing nucleotide triphosphate hydrolases"/>
    <property type="match status" value="1"/>
</dbReference>
<dbReference type="InterPro" id="IPR017871">
    <property type="entry name" value="ABC_transporter-like_CS"/>
</dbReference>
<dbReference type="Proteomes" id="UP001162880">
    <property type="component" value="Unassembled WGS sequence"/>
</dbReference>
<dbReference type="PROSITE" id="PS50893">
    <property type="entry name" value="ABC_TRANSPORTER_2"/>
    <property type="match status" value="1"/>
</dbReference>
<gene>
    <name evidence="10" type="ORF">MTR64_16010</name>
</gene>
<feature type="transmembrane region" description="Helical" evidence="7">
    <location>
        <begin position="61"/>
        <end position="81"/>
    </location>
</feature>
<evidence type="ECO:0000256" key="2">
    <source>
        <dbReference type="ARBA" id="ARBA00022692"/>
    </source>
</evidence>
<organism evidence="10 11">
    <name type="scientific">Novosphingobium album</name>
    <name type="common">ex Hu et al. 2023</name>
    <dbReference type="NCBI Taxonomy" id="2930093"/>
    <lineage>
        <taxon>Bacteria</taxon>
        <taxon>Pseudomonadati</taxon>
        <taxon>Pseudomonadota</taxon>
        <taxon>Alphaproteobacteria</taxon>
        <taxon>Sphingomonadales</taxon>
        <taxon>Sphingomonadaceae</taxon>
        <taxon>Novosphingobium</taxon>
    </lineage>
</organism>
<dbReference type="PROSITE" id="PS00211">
    <property type="entry name" value="ABC_TRANSPORTER_1"/>
    <property type="match status" value="1"/>
</dbReference>
<feature type="domain" description="ABC transporter" evidence="8">
    <location>
        <begin position="334"/>
        <end position="570"/>
    </location>
</feature>
<evidence type="ECO:0000259" key="9">
    <source>
        <dbReference type="PROSITE" id="PS50929"/>
    </source>
</evidence>
<proteinExistence type="predicted"/>
<dbReference type="InterPro" id="IPR011527">
    <property type="entry name" value="ABC1_TM_dom"/>
</dbReference>
<feature type="transmembrane region" description="Helical" evidence="7">
    <location>
        <begin position="131"/>
        <end position="152"/>
    </location>
</feature>
<dbReference type="NCBIfam" id="TIGR01842">
    <property type="entry name" value="type_I_sec_PrtD"/>
    <property type="match status" value="1"/>
</dbReference>
<evidence type="ECO:0000256" key="1">
    <source>
        <dbReference type="ARBA" id="ARBA00004651"/>
    </source>
</evidence>
<dbReference type="InterPro" id="IPR036640">
    <property type="entry name" value="ABC1_TM_sf"/>
</dbReference>
<dbReference type="RefSeq" id="WP_243995449.1">
    <property type="nucleotide sequence ID" value="NZ_JALHLE010000027.1"/>
</dbReference>
<dbReference type="InterPro" id="IPR003439">
    <property type="entry name" value="ABC_transporter-like_ATP-bd"/>
</dbReference>
<feature type="transmembrane region" description="Helical" evidence="7">
    <location>
        <begin position="24"/>
        <end position="49"/>
    </location>
</feature>
<feature type="transmembrane region" description="Helical" evidence="7">
    <location>
        <begin position="158"/>
        <end position="177"/>
    </location>
</feature>
<comment type="caution">
    <text evidence="10">The sequence shown here is derived from an EMBL/GenBank/DDBJ whole genome shotgun (WGS) entry which is preliminary data.</text>
</comment>
<dbReference type="InterPro" id="IPR003593">
    <property type="entry name" value="AAA+_ATPase"/>
</dbReference>
<dbReference type="InterPro" id="IPR010128">
    <property type="entry name" value="ATPase_T1SS_PrtD-like"/>
</dbReference>
<dbReference type="EMBL" id="JALHLE010000027">
    <property type="protein sequence ID" value="MCJ2180075.1"/>
    <property type="molecule type" value="Genomic_DNA"/>
</dbReference>
<dbReference type="SUPFAM" id="SSF52540">
    <property type="entry name" value="P-loop containing nucleoside triphosphate hydrolases"/>
    <property type="match status" value="1"/>
</dbReference>
<name>A0ABT0B5B2_9SPHN</name>
<keyword evidence="3" id="KW-0547">Nucleotide-binding</keyword>
<dbReference type="PANTHER" id="PTHR24221:SF248">
    <property type="entry name" value="ABC TRANSPORTER TRANSMEMBRANE REGION"/>
    <property type="match status" value="1"/>
</dbReference>
<dbReference type="SMART" id="SM00382">
    <property type="entry name" value="AAA"/>
    <property type="match status" value="1"/>
</dbReference>
<evidence type="ECO:0000259" key="8">
    <source>
        <dbReference type="PROSITE" id="PS50893"/>
    </source>
</evidence>
<evidence type="ECO:0000256" key="4">
    <source>
        <dbReference type="ARBA" id="ARBA00022840"/>
    </source>
</evidence>
<keyword evidence="4" id="KW-0067">ATP-binding</keyword>
<dbReference type="InterPro" id="IPR039421">
    <property type="entry name" value="Type_1_exporter"/>
</dbReference>